<gene>
    <name evidence="2" type="ORF">QYM36_010683</name>
</gene>
<reference evidence="2" key="1">
    <citation type="submission" date="2023-07" db="EMBL/GenBank/DDBJ databases">
        <title>Chromosome-level genome assembly of Artemia franciscana.</title>
        <authorList>
            <person name="Jo E."/>
        </authorList>
    </citation>
    <scope>NUCLEOTIDE SEQUENCE</scope>
    <source>
        <tissue evidence="2">Whole body</tissue>
    </source>
</reference>
<dbReference type="AlphaFoldDB" id="A0AA88L265"/>
<accession>A0AA88L265</accession>
<proteinExistence type="predicted"/>
<comment type="caution">
    <text evidence="2">The sequence shown here is derived from an EMBL/GenBank/DDBJ whole genome shotgun (WGS) entry which is preliminary data.</text>
</comment>
<evidence type="ECO:0000313" key="3">
    <source>
        <dbReference type="Proteomes" id="UP001187531"/>
    </source>
</evidence>
<dbReference type="EMBL" id="JAVRJZ010000012">
    <property type="protein sequence ID" value="KAK2716188.1"/>
    <property type="molecule type" value="Genomic_DNA"/>
</dbReference>
<keyword evidence="1" id="KW-0472">Membrane</keyword>
<protein>
    <submittedName>
        <fullName evidence="2">Uncharacterized protein</fullName>
    </submittedName>
</protein>
<feature type="transmembrane region" description="Helical" evidence="1">
    <location>
        <begin position="12"/>
        <end position="31"/>
    </location>
</feature>
<organism evidence="2 3">
    <name type="scientific">Artemia franciscana</name>
    <name type="common">Brine shrimp</name>
    <name type="synonym">Artemia sanfranciscana</name>
    <dbReference type="NCBI Taxonomy" id="6661"/>
    <lineage>
        <taxon>Eukaryota</taxon>
        <taxon>Metazoa</taxon>
        <taxon>Ecdysozoa</taxon>
        <taxon>Arthropoda</taxon>
        <taxon>Crustacea</taxon>
        <taxon>Branchiopoda</taxon>
        <taxon>Anostraca</taxon>
        <taxon>Artemiidae</taxon>
        <taxon>Artemia</taxon>
    </lineage>
</organism>
<evidence type="ECO:0000313" key="2">
    <source>
        <dbReference type="EMBL" id="KAK2716188.1"/>
    </source>
</evidence>
<keyword evidence="1" id="KW-1133">Transmembrane helix</keyword>
<dbReference type="Proteomes" id="UP001187531">
    <property type="component" value="Unassembled WGS sequence"/>
</dbReference>
<evidence type="ECO:0000256" key="1">
    <source>
        <dbReference type="SAM" id="Phobius"/>
    </source>
</evidence>
<sequence length="77" mass="9097">MQHWRNDSNDIMFVYISWSHAIIAIVVAEINHGFEEQLVMMEFLVTTGEQMLERMSPAYRDRLQKRSSSLKQGLERP</sequence>
<keyword evidence="1" id="KW-0812">Transmembrane</keyword>
<name>A0AA88L265_ARTSF</name>
<keyword evidence="3" id="KW-1185">Reference proteome</keyword>